<evidence type="ECO:0000313" key="9">
    <source>
        <dbReference type="EMBL" id="GGA53802.1"/>
    </source>
</evidence>
<comment type="similarity">
    <text evidence="1 7">Belongs to the CcmH/CycL/Ccl2/NrfF family.</text>
</comment>
<proteinExistence type="inferred from homology"/>
<evidence type="ECO:0000256" key="2">
    <source>
        <dbReference type="ARBA" id="ARBA00022617"/>
    </source>
</evidence>
<evidence type="ECO:0000256" key="5">
    <source>
        <dbReference type="ARBA" id="ARBA00022748"/>
    </source>
</evidence>
<feature type="domain" description="CcmH/CycL/Ccl2/NrfF N-terminal" evidence="8">
    <location>
        <begin position="11"/>
        <end position="165"/>
    </location>
</feature>
<evidence type="ECO:0000256" key="6">
    <source>
        <dbReference type="ARBA" id="ARBA00023004"/>
    </source>
</evidence>
<keyword evidence="4 7" id="KW-0732">Signal</keyword>
<dbReference type="PANTHER" id="PTHR47870">
    <property type="entry name" value="CYTOCHROME C-TYPE BIOGENESIS PROTEIN CCMH"/>
    <property type="match status" value="1"/>
</dbReference>
<dbReference type="Proteomes" id="UP000627464">
    <property type="component" value="Unassembled WGS sequence"/>
</dbReference>
<dbReference type="Gene3D" id="1.10.8.640">
    <property type="entry name" value="Cytochrome C biogenesis protein"/>
    <property type="match status" value="1"/>
</dbReference>
<feature type="transmembrane region" description="Helical" evidence="7">
    <location>
        <begin position="106"/>
        <end position="125"/>
    </location>
</feature>
<evidence type="ECO:0000256" key="7">
    <source>
        <dbReference type="RuleBase" id="RU364112"/>
    </source>
</evidence>
<feature type="chain" id="PRO_5044972308" description="Cytochrome c-type biogenesis protein" evidence="7">
    <location>
        <begin position="23"/>
        <end position="178"/>
    </location>
</feature>
<accession>A0ABQ1GZP8</accession>
<protein>
    <recommendedName>
        <fullName evidence="7">Cytochrome c-type biogenesis protein</fullName>
    </recommendedName>
</protein>
<evidence type="ECO:0000259" key="8">
    <source>
        <dbReference type="Pfam" id="PF03918"/>
    </source>
</evidence>
<sequence>MKIGSSLTALLLGLCLSFGVFASIDTYQFKSDAQEQQYRQITEQLRCPKCQNTSIAASDSIIAADMRTKVYQLLNEGQNRQQIVQYMVARYGNFVTYEPPVTPATLILWLGPLLFVLIGAMFIVMRARLQSRPVSEENRTNAVDEAALPPAELSLTDQQRLAHLLNDINMKDSDGKAS</sequence>
<dbReference type="Pfam" id="PF03918">
    <property type="entry name" value="CcmH"/>
    <property type="match status" value="1"/>
</dbReference>
<keyword evidence="7" id="KW-0812">Transmembrane</keyword>
<keyword evidence="5" id="KW-0201">Cytochrome c-type biogenesis</keyword>
<organism evidence="9 10">
    <name type="scientific">Hafnia psychrotolerans</name>
    <dbReference type="NCBI Taxonomy" id="1477018"/>
    <lineage>
        <taxon>Bacteria</taxon>
        <taxon>Pseudomonadati</taxon>
        <taxon>Pseudomonadota</taxon>
        <taxon>Gammaproteobacteria</taxon>
        <taxon>Enterobacterales</taxon>
        <taxon>Hafniaceae</taxon>
        <taxon>Hafnia</taxon>
    </lineage>
</organism>
<dbReference type="InterPro" id="IPR051263">
    <property type="entry name" value="C-type_cytochrome_biogenesis"/>
</dbReference>
<evidence type="ECO:0000256" key="4">
    <source>
        <dbReference type="ARBA" id="ARBA00022729"/>
    </source>
</evidence>
<evidence type="ECO:0000256" key="3">
    <source>
        <dbReference type="ARBA" id="ARBA00022723"/>
    </source>
</evidence>
<evidence type="ECO:0000313" key="10">
    <source>
        <dbReference type="Proteomes" id="UP000627464"/>
    </source>
</evidence>
<dbReference type="PANTHER" id="PTHR47870:SF1">
    <property type="entry name" value="CYTOCHROME C-TYPE BIOGENESIS PROTEIN CCMH"/>
    <property type="match status" value="1"/>
</dbReference>
<evidence type="ECO:0000256" key="1">
    <source>
        <dbReference type="ARBA" id="ARBA00010342"/>
    </source>
</evidence>
<comment type="function">
    <text evidence="7">Possible subunit of a heme lyase.</text>
</comment>
<dbReference type="CDD" id="cd16378">
    <property type="entry name" value="CcmH_N"/>
    <property type="match status" value="1"/>
</dbReference>
<name>A0ABQ1GZP8_9GAMM</name>
<comment type="caution">
    <text evidence="9">The sequence shown here is derived from an EMBL/GenBank/DDBJ whole genome shotgun (WGS) entry which is preliminary data.</text>
</comment>
<dbReference type="EMBL" id="BMFZ01000009">
    <property type="protein sequence ID" value="GGA53802.1"/>
    <property type="molecule type" value="Genomic_DNA"/>
</dbReference>
<dbReference type="RefSeq" id="WP_188474520.1">
    <property type="nucleotide sequence ID" value="NZ_BMFZ01000009.1"/>
</dbReference>
<keyword evidence="3 7" id="KW-0479">Metal-binding</keyword>
<gene>
    <name evidence="9" type="primary">ccmH</name>
    <name evidence="9" type="ORF">GCM10011328_31710</name>
</gene>
<dbReference type="InterPro" id="IPR005616">
    <property type="entry name" value="CcmH/CycL/Ccl2/NrfF_N"/>
</dbReference>
<reference evidence="10" key="1">
    <citation type="journal article" date="2019" name="Int. J. Syst. Evol. Microbiol.">
        <title>The Global Catalogue of Microorganisms (GCM) 10K type strain sequencing project: providing services to taxonomists for standard genome sequencing and annotation.</title>
        <authorList>
            <consortium name="The Broad Institute Genomics Platform"/>
            <consortium name="The Broad Institute Genome Sequencing Center for Infectious Disease"/>
            <person name="Wu L."/>
            <person name="Ma J."/>
        </authorList>
    </citation>
    <scope>NUCLEOTIDE SEQUENCE [LARGE SCALE GENOMIC DNA]</scope>
    <source>
        <strain evidence="10">CGMCC 1.12806</strain>
    </source>
</reference>
<dbReference type="InterPro" id="IPR038297">
    <property type="entry name" value="CcmH/CycL/NrfF/Ccl2_sf"/>
</dbReference>
<keyword evidence="7" id="KW-1133">Transmembrane helix</keyword>
<feature type="signal peptide" evidence="7">
    <location>
        <begin position="1"/>
        <end position="22"/>
    </location>
</feature>
<keyword evidence="7" id="KW-0472">Membrane</keyword>
<keyword evidence="6 7" id="KW-0408">Iron</keyword>
<keyword evidence="2 7" id="KW-0349">Heme</keyword>
<keyword evidence="10" id="KW-1185">Reference proteome</keyword>